<dbReference type="InterPro" id="IPR051127">
    <property type="entry name" value="Fungal_SecMet_Regulators"/>
</dbReference>
<evidence type="ECO:0000256" key="3">
    <source>
        <dbReference type="ARBA" id="ARBA00023242"/>
    </source>
</evidence>
<keyword evidence="4" id="KW-0812">Transmembrane</keyword>
<evidence type="ECO:0000313" key="8">
    <source>
        <dbReference type="Proteomes" id="UP000799777"/>
    </source>
</evidence>
<feature type="signal peptide" evidence="5">
    <location>
        <begin position="1"/>
        <end position="20"/>
    </location>
</feature>
<organism evidence="7 8">
    <name type="scientific">Setomelanomma holmii</name>
    <dbReference type="NCBI Taxonomy" id="210430"/>
    <lineage>
        <taxon>Eukaryota</taxon>
        <taxon>Fungi</taxon>
        <taxon>Dikarya</taxon>
        <taxon>Ascomycota</taxon>
        <taxon>Pezizomycotina</taxon>
        <taxon>Dothideomycetes</taxon>
        <taxon>Pleosporomycetidae</taxon>
        <taxon>Pleosporales</taxon>
        <taxon>Pleosporineae</taxon>
        <taxon>Phaeosphaeriaceae</taxon>
        <taxon>Setomelanomma</taxon>
    </lineage>
</organism>
<dbReference type="CDD" id="cd14654">
    <property type="entry name" value="ZIP_Gal4"/>
    <property type="match status" value="1"/>
</dbReference>
<evidence type="ECO:0000259" key="6">
    <source>
        <dbReference type="SMART" id="SM00906"/>
    </source>
</evidence>
<feature type="domain" description="Xylanolytic transcriptional activator regulatory" evidence="6">
    <location>
        <begin position="482"/>
        <end position="556"/>
    </location>
</feature>
<feature type="transmembrane region" description="Helical" evidence="4">
    <location>
        <begin position="711"/>
        <end position="731"/>
    </location>
</feature>
<protein>
    <recommendedName>
        <fullName evidence="6">Xylanolytic transcriptional activator regulatory domain-containing protein</fullName>
    </recommendedName>
</protein>
<dbReference type="GO" id="GO:0000978">
    <property type="term" value="F:RNA polymerase II cis-regulatory region sequence-specific DNA binding"/>
    <property type="evidence" value="ECO:0007669"/>
    <property type="project" value="TreeGrafter"/>
</dbReference>
<evidence type="ECO:0000256" key="1">
    <source>
        <dbReference type="ARBA" id="ARBA00023015"/>
    </source>
</evidence>
<dbReference type="AlphaFoldDB" id="A0A9P4H4P6"/>
<keyword evidence="4" id="KW-1133">Transmembrane helix</keyword>
<evidence type="ECO:0000256" key="2">
    <source>
        <dbReference type="ARBA" id="ARBA00023163"/>
    </source>
</evidence>
<gene>
    <name evidence="7" type="ORF">EK21DRAFT_114811</name>
</gene>
<dbReference type="EMBL" id="ML978226">
    <property type="protein sequence ID" value="KAF2027454.1"/>
    <property type="molecule type" value="Genomic_DNA"/>
</dbReference>
<reference evidence="7" key="1">
    <citation type="journal article" date="2020" name="Stud. Mycol.">
        <title>101 Dothideomycetes genomes: a test case for predicting lifestyles and emergence of pathogens.</title>
        <authorList>
            <person name="Haridas S."/>
            <person name="Albert R."/>
            <person name="Binder M."/>
            <person name="Bloem J."/>
            <person name="Labutti K."/>
            <person name="Salamov A."/>
            <person name="Andreopoulos B."/>
            <person name="Baker S."/>
            <person name="Barry K."/>
            <person name="Bills G."/>
            <person name="Bluhm B."/>
            <person name="Cannon C."/>
            <person name="Castanera R."/>
            <person name="Culley D."/>
            <person name="Daum C."/>
            <person name="Ezra D."/>
            <person name="Gonzalez J."/>
            <person name="Henrissat B."/>
            <person name="Kuo A."/>
            <person name="Liang C."/>
            <person name="Lipzen A."/>
            <person name="Lutzoni F."/>
            <person name="Magnuson J."/>
            <person name="Mondo S."/>
            <person name="Nolan M."/>
            <person name="Ohm R."/>
            <person name="Pangilinan J."/>
            <person name="Park H.-J."/>
            <person name="Ramirez L."/>
            <person name="Alfaro M."/>
            <person name="Sun H."/>
            <person name="Tritt A."/>
            <person name="Yoshinaga Y."/>
            <person name="Zwiers L.-H."/>
            <person name="Turgeon B."/>
            <person name="Goodwin S."/>
            <person name="Spatafora J."/>
            <person name="Crous P."/>
            <person name="Grigoriev I."/>
        </authorList>
    </citation>
    <scope>NUCLEOTIDE SEQUENCE</scope>
    <source>
        <strain evidence="7">CBS 110217</strain>
    </source>
</reference>
<sequence length="817" mass="91324">MMFSKLSAVAAALLLATAFAAPASVAGAEQSLACNLDKVVSDNFDIDCKYYADNATPSKVTKPNDIPDLLNLITTDTTDMAGSLLTQDYTHGVCSFKMTLTNQCLYNPDESWHTEMFGNLYSIEDAARQTVVRFPNGVGRIDGRIKRLTGIGDGLYMTYYKDDKVYFRWDQGQWDTGTPDDGFSPGLCHWDAWTRDVLDCKAEHGGDLRNSDIAHLSSVEKRLASLENLVSQLLPGINVDDVLSSPDLAKATLPSPTFEALRLTAASPTSSQNVAREPIIPEAVPNNADGFNWEEENLSLDSLTDGMAALSVEPTGVGYLGSTSGVVFLRCLLDWAGFLHQSLAQEQVQPTKTSNAFKGVLASSQISHAALTHQLSSTLIDAYFHDYHLCYPFVHEATFRAQYHEIIPRPSKRSWDMLYHAVLALGAWTLNKDQVGLEDYLYRQALTMGQHESVFEAANLTSVQALVLLSNLSQKRNSPNTGWNLLGLAVRTAFSLALHRELPHWNISLVDREIRRRVWWGLFIFDSGASTTFGRVILLPHDDSMNVHAVLNVEDEALTPRTIDLPLESLEPTLYSSLNAQSEFHVQTNHISNRLLVDPGLSAETALSFGTTMDTWARALPSYFQPNIQPSCKHRWFLFARSRLWWRYWNLKIIVFRHILLKRAISSGAVSESSAQLEQEECERVCVDAAHSTILSIHEYSMQGLTRLEGWYATYFLFHSALVIILCVISFPQALDVQQWHEDIRLARKTFKDNLGDDSLSARCVGILDQVITSDNTEPGLLPNFQLSQDTLSTFPWSVETSELFDSLDWDLNTQTF</sequence>
<feature type="chain" id="PRO_5040499081" description="Xylanolytic transcriptional activator regulatory domain-containing protein" evidence="5">
    <location>
        <begin position="21"/>
        <end position="817"/>
    </location>
</feature>
<comment type="caution">
    <text evidence="7">The sequence shown here is derived from an EMBL/GenBank/DDBJ whole genome shotgun (WGS) entry which is preliminary data.</text>
</comment>
<keyword evidence="1" id="KW-0805">Transcription regulation</keyword>
<evidence type="ECO:0000256" key="4">
    <source>
        <dbReference type="SAM" id="Phobius"/>
    </source>
</evidence>
<dbReference type="PANTHER" id="PTHR47424">
    <property type="entry name" value="REGULATORY PROTEIN GAL4"/>
    <property type="match status" value="1"/>
</dbReference>
<evidence type="ECO:0000256" key="5">
    <source>
        <dbReference type="SAM" id="SignalP"/>
    </source>
</evidence>
<dbReference type="GO" id="GO:0006351">
    <property type="term" value="P:DNA-templated transcription"/>
    <property type="evidence" value="ECO:0007669"/>
    <property type="project" value="InterPro"/>
</dbReference>
<accession>A0A9P4H4P6</accession>
<keyword evidence="8" id="KW-1185">Reference proteome</keyword>
<keyword evidence="3" id="KW-0539">Nucleus</keyword>
<keyword evidence="5" id="KW-0732">Signal</keyword>
<proteinExistence type="predicted"/>
<keyword evidence="2" id="KW-0804">Transcription</keyword>
<dbReference type="InterPro" id="IPR007219">
    <property type="entry name" value="XnlR_reg_dom"/>
</dbReference>
<name>A0A9P4H4P6_9PLEO</name>
<dbReference type="CDD" id="cd12148">
    <property type="entry name" value="fungal_TF_MHR"/>
    <property type="match status" value="1"/>
</dbReference>
<dbReference type="SMART" id="SM00906">
    <property type="entry name" value="Fungal_trans"/>
    <property type="match status" value="1"/>
</dbReference>
<dbReference type="Gene3D" id="1.20.5.170">
    <property type="match status" value="1"/>
</dbReference>
<dbReference type="Proteomes" id="UP000799777">
    <property type="component" value="Unassembled WGS sequence"/>
</dbReference>
<dbReference type="OrthoDB" id="3364175at2759"/>
<dbReference type="GO" id="GO:0005634">
    <property type="term" value="C:nucleus"/>
    <property type="evidence" value="ECO:0007669"/>
    <property type="project" value="TreeGrafter"/>
</dbReference>
<dbReference type="GO" id="GO:0000981">
    <property type="term" value="F:DNA-binding transcription factor activity, RNA polymerase II-specific"/>
    <property type="evidence" value="ECO:0007669"/>
    <property type="project" value="TreeGrafter"/>
</dbReference>
<dbReference type="Pfam" id="PF04082">
    <property type="entry name" value="Fungal_trans"/>
    <property type="match status" value="1"/>
</dbReference>
<keyword evidence="4" id="KW-0472">Membrane</keyword>
<dbReference type="GO" id="GO:0008270">
    <property type="term" value="F:zinc ion binding"/>
    <property type="evidence" value="ECO:0007669"/>
    <property type="project" value="InterPro"/>
</dbReference>
<dbReference type="InterPro" id="IPR005600">
    <property type="entry name" value="Gal4_dimer_dom"/>
</dbReference>
<dbReference type="PANTHER" id="PTHR47424:SF2">
    <property type="entry name" value="TRANSCRIPTION FACTOR DOMAIN-CONTAINING PROTEIN-RELATED"/>
    <property type="match status" value="1"/>
</dbReference>
<dbReference type="GO" id="GO:0000435">
    <property type="term" value="P:positive regulation of transcription from RNA polymerase II promoter by galactose"/>
    <property type="evidence" value="ECO:0007669"/>
    <property type="project" value="TreeGrafter"/>
</dbReference>
<evidence type="ECO:0000313" key="7">
    <source>
        <dbReference type="EMBL" id="KAF2027454.1"/>
    </source>
</evidence>